<evidence type="ECO:0000313" key="2">
    <source>
        <dbReference type="Proteomes" id="UP001177021"/>
    </source>
</evidence>
<gene>
    <name evidence="1" type="ORF">MILVUS5_LOCUS22191</name>
</gene>
<name>A0ACB0KFV2_TRIPR</name>
<comment type="caution">
    <text evidence="1">The sequence shown here is derived from an EMBL/GenBank/DDBJ whole genome shotgun (WGS) entry which is preliminary data.</text>
</comment>
<evidence type="ECO:0000313" key="1">
    <source>
        <dbReference type="EMBL" id="CAJ2655209.1"/>
    </source>
</evidence>
<protein>
    <submittedName>
        <fullName evidence="1">Uncharacterized protein</fullName>
    </submittedName>
</protein>
<reference evidence="1" key="1">
    <citation type="submission" date="2023-10" db="EMBL/GenBank/DDBJ databases">
        <authorList>
            <person name="Rodriguez Cubillos JULIANA M."/>
            <person name="De Vega J."/>
        </authorList>
    </citation>
    <scope>NUCLEOTIDE SEQUENCE</scope>
</reference>
<dbReference type="EMBL" id="CASHSV030000206">
    <property type="protein sequence ID" value="CAJ2655209.1"/>
    <property type="molecule type" value="Genomic_DNA"/>
</dbReference>
<sequence>MVEIVKFVYLMIFFISLFHAVVGDYGLEEMDFLSKKIKDEMDLICRYKSECSKFKCPPPTLPACIGGGCRCHFVMKPIV</sequence>
<proteinExistence type="predicted"/>
<keyword evidence="2" id="KW-1185">Reference proteome</keyword>
<dbReference type="Proteomes" id="UP001177021">
    <property type="component" value="Unassembled WGS sequence"/>
</dbReference>
<accession>A0ACB0KFV2</accession>
<organism evidence="1 2">
    <name type="scientific">Trifolium pratense</name>
    <name type="common">Red clover</name>
    <dbReference type="NCBI Taxonomy" id="57577"/>
    <lineage>
        <taxon>Eukaryota</taxon>
        <taxon>Viridiplantae</taxon>
        <taxon>Streptophyta</taxon>
        <taxon>Embryophyta</taxon>
        <taxon>Tracheophyta</taxon>
        <taxon>Spermatophyta</taxon>
        <taxon>Magnoliopsida</taxon>
        <taxon>eudicotyledons</taxon>
        <taxon>Gunneridae</taxon>
        <taxon>Pentapetalae</taxon>
        <taxon>rosids</taxon>
        <taxon>fabids</taxon>
        <taxon>Fabales</taxon>
        <taxon>Fabaceae</taxon>
        <taxon>Papilionoideae</taxon>
        <taxon>50 kb inversion clade</taxon>
        <taxon>NPAAA clade</taxon>
        <taxon>Hologalegina</taxon>
        <taxon>IRL clade</taxon>
        <taxon>Trifolieae</taxon>
        <taxon>Trifolium</taxon>
    </lineage>
</organism>